<dbReference type="AlphaFoldDB" id="A0A560DZG8"/>
<comment type="caution">
    <text evidence="3">The sequence shown here is derived from an EMBL/GenBank/DDBJ whole genome shotgun (WGS) entry which is preliminary data.</text>
</comment>
<dbReference type="SUPFAM" id="SSF51338">
    <property type="entry name" value="Composite domain of metallo-dependent hydrolases"/>
    <property type="match status" value="1"/>
</dbReference>
<accession>A0A560DZG8</accession>
<name>A0A560DZG8_9BRAD</name>
<dbReference type="SUPFAM" id="SSF51556">
    <property type="entry name" value="Metallo-dependent hydrolases"/>
    <property type="match status" value="1"/>
</dbReference>
<reference evidence="3 4" key="1">
    <citation type="submission" date="2019-06" db="EMBL/GenBank/DDBJ databases">
        <title>Genomic Encyclopedia of Type Strains, Phase IV (KMG-V): Genome sequencing to study the core and pangenomes of soil and plant-associated prokaryotes.</title>
        <authorList>
            <person name="Whitman W."/>
        </authorList>
    </citation>
    <scope>NUCLEOTIDE SEQUENCE [LARGE SCALE GENOMIC DNA]</scope>
    <source>
        <strain evidence="3 4">BR 510</strain>
    </source>
</reference>
<dbReference type="InterPro" id="IPR011059">
    <property type="entry name" value="Metal-dep_hydrolase_composite"/>
</dbReference>
<feature type="signal peptide" evidence="1">
    <location>
        <begin position="1"/>
        <end position="23"/>
    </location>
</feature>
<dbReference type="InterPro" id="IPR051781">
    <property type="entry name" value="Metallo-dep_Hydrolase"/>
</dbReference>
<organism evidence="3 4">
    <name type="scientific">Bradyrhizobium stylosanthis</name>
    <dbReference type="NCBI Taxonomy" id="1803665"/>
    <lineage>
        <taxon>Bacteria</taxon>
        <taxon>Pseudomonadati</taxon>
        <taxon>Pseudomonadota</taxon>
        <taxon>Alphaproteobacteria</taxon>
        <taxon>Hyphomicrobiales</taxon>
        <taxon>Nitrobacteraceae</taxon>
        <taxon>Bradyrhizobium</taxon>
    </lineage>
</organism>
<protein>
    <submittedName>
        <fullName evidence="3">Imidazolonepropionase-like amidohydrolase</fullName>
    </submittedName>
</protein>
<dbReference type="OrthoDB" id="9782972at2"/>
<dbReference type="RefSeq" id="WP_145662327.1">
    <property type="nucleotide sequence ID" value="NZ_VITK01000003.1"/>
</dbReference>
<dbReference type="PANTHER" id="PTHR43135">
    <property type="entry name" value="ALPHA-D-RIBOSE 1-METHYLPHOSPHONATE 5-TRIPHOSPHATE DIPHOSPHATASE"/>
    <property type="match status" value="1"/>
</dbReference>
<evidence type="ECO:0000313" key="3">
    <source>
        <dbReference type="EMBL" id="TWB02443.1"/>
    </source>
</evidence>
<dbReference type="Pfam" id="PF01979">
    <property type="entry name" value="Amidohydro_1"/>
    <property type="match status" value="1"/>
</dbReference>
<proteinExistence type="predicted"/>
<dbReference type="InterPro" id="IPR032466">
    <property type="entry name" value="Metal_Hydrolase"/>
</dbReference>
<keyword evidence="4" id="KW-1185">Reference proteome</keyword>
<dbReference type="GO" id="GO:0016810">
    <property type="term" value="F:hydrolase activity, acting on carbon-nitrogen (but not peptide) bonds"/>
    <property type="evidence" value="ECO:0007669"/>
    <property type="project" value="InterPro"/>
</dbReference>
<gene>
    <name evidence="3" type="ORF">FBZ96_1031225</name>
</gene>
<dbReference type="Gene3D" id="3.20.20.140">
    <property type="entry name" value="Metal-dependent hydrolases"/>
    <property type="match status" value="1"/>
</dbReference>
<keyword evidence="1" id="KW-0732">Signal</keyword>
<dbReference type="EMBL" id="VITK01000003">
    <property type="protein sequence ID" value="TWB02443.1"/>
    <property type="molecule type" value="Genomic_DNA"/>
</dbReference>
<feature type="chain" id="PRO_5022094121" evidence="1">
    <location>
        <begin position="24"/>
        <end position="460"/>
    </location>
</feature>
<dbReference type="PANTHER" id="PTHR43135:SF3">
    <property type="entry name" value="ALPHA-D-RIBOSE 1-METHYLPHOSPHONATE 5-TRIPHOSPHATE DIPHOSPHATASE"/>
    <property type="match status" value="1"/>
</dbReference>
<evidence type="ECO:0000256" key="1">
    <source>
        <dbReference type="SAM" id="SignalP"/>
    </source>
</evidence>
<dbReference type="Proteomes" id="UP000319949">
    <property type="component" value="Unassembled WGS sequence"/>
</dbReference>
<dbReference type="InterPro" id="IPR006680">
    <property type="entry name" value="Amidohydro-rel"/>
</dbReference>
<sequence length="460" mass="48632">MRAASVVALAIAGLCLSGLPGQAQGKEATKAVVLKGATLIDGSGGKPITDSVLVIRDGRIAAVGSASAVKVPSGAEVVDLKGKTIMPGMISDHSHIGIVRGLKASPDNYNRDYILSQLRQWEAFGVTTITSLGLNAPEFYDLRAELHAGKAPGADIFGADRGIGVAMGAPPVAIVPVGPSQIYRPDTPNAAREAVREMAGRKTDLIKIWLDDFGKLLPVKVKPEVYTAAVDEAHKNKLRIAFHINDLEDAQAALKAGADILAHGIRDKEVDPPTIALMKKNAAWYVPTLALDDSNFIFADKPQVSADPFVNRALDPAVKTQLEDPAWQQKVHDAPGSERARKALAMNQKNLMTLYKAGIGIGFGSDSGVGLRFPGVAEHRELDLMVEAGLTPMQALTIATSGAAKLLRLDDRGLLQAGKLADIIVLDADPSSDIANIHKISAVWHRGKPVAGPIAAFAQR</sequence>
<keyword evidence="3" id="KW-0378">Hydrolase</keyword>
<evidence type="ECO:0000259" key="2">
    <source>
        <dbReference type="Pfam" id="PF01979"/>
    </source>
</evidence>
<evidence type="ECO:0000313" key="4">
    <source>
        <dbReference type="Proteomes" id="UP000319949"/>
    </source>
</evidence>
<dbReference type="Gene3D" id="2.30.40.10">
    <property type="entry name" value="Urease, subunit C, domain 1"/>
    <property type="match status" value="1"/>
</dbReference>
<feature type="domain" description="Amidohydrolase-related" evidence="2">
    <location>
        <begin position="84"/>
        <end position="450"/>
    </location>
</feature>